<keyword evidence="10" id="KW-0472">Membrane</keyword>
<dbReference type="InterPro" id="IPR005467">
    <property type="entry name" value="His_kinase_dom"/>
</dbReference>
<dbReference type="Proteomes" id="UP000218899">
    <property type="component" value="Chromosome"/>
</dbReference>
<dbReference type="PANTHER" id="PTHR43065">
    <property type="entry name" value="SENSOR HISTIDINE KINASE"/>
    <property type="match status" value="1"/>
</dbReference>
<protein>
    <recommendedName>
        <fullName evidence="3">histidine kinase</fullName>
        <ecNumber evidence="3">2.7.13.3</ecNumber>
    </recommendedName>
</protein>
<keyword evidence="5" id="KW-0808">Transferase</keyword>
<dbReference type="PRINTS" id="PR00344">
    <property type="entry name" value="BCTRLSENSOR"/>
</dbReference>
<dbReference type="SMART" id="SM00388">
    <property type="entry name" value="HisKA"/>
    <property type="match status" value="1"/>
</dbReference>
<dbReference type="PROSITE" id="PS50885">
    <property type="entry name" value="HAMP"/>
    <property type="match status" value="1"/>
</dbReference>
<evidence type="ECO:0000256" key="8">
    <source>
        <dbReference type="ARBA" id="ARBA00022840"/>
    </source>
</evidence>
<name>A0A1B4VGZ1_9GAMM</name>
<dbReference type="GO" id="GO:0016020">
    <property type="term" value="C:membrane"/>
    <property type="evidence" value="ECO:0007669"/>
    <property type="project" value="UniProtKB-SubCell"/>
</dbReference>
<gene>
    <name evidence="13" type="ORF">SVA_3671</name>
</gene>
<dbReference type="InterPro" id="IPR003661">
    <property type="entry name" value="HisK_dim/P_dom"/>
</dbReference>
<dbReference type="InterPro" id="IPR003594">
    <property type="entry name" value="HATPase_dom"/>
</dbReference>
<dbReference type="GO" id="GO:0000155">
    <property type="term" value="F:phosphorelay sensor kinase activity"/>
    <property type="evidence" value="ECO:0007669"/>
    <property type="project" value="InterPro"/>
</dbReference>
<dbReference type="InterPro" id="IPR036097">
    <property type="entry name" value="HisK_dim/P_sf"/>
</dbReference>
<dbReference type="GO" id="GO:0005524">
    <property type="term" value="F:ATP binding"/>
    <property type="evidence" value="ECO:0007669"/>
    <property type="project" value="UniProtKB-KW"/>
</dbReference>
<dbReference type="RefSeq" id="WP_096462531.1">
    <property type="nucleotide sequence ID" value="NZ_AP014936.1"/>
</dbReference>
<evidence type="ECO:0000313" key="13">
    <source>
        <dbReference type="EMBL" id="BAU50207.1"/>
    </source>
</evidence>
<evidence type="ECO:0000259" key="11">
    <source>
        <dbReference type="PROSITE" id="PS50109"/>
    </source>
</evidence>
<dbReference type="Pfam" id="PF02518">
    <property type="entry name" value="HATPase_c"/>
    <property type="match status" value="1"/>
</dbReference>
<dbReference type="SUPFAM" id="SSF158472">
    <property type="entry name" value="HAMP domain-like"/>
    <property type="match status" value="1"/>
</dbReference>
<dbReference type="OrthoDB" id="1931120at2"/>
<keyword evidence="6" id="KW-0547">Nucleotide-binding</keyword>
<dbReference type="KEGG" id="sva:SVA_3671"/>
<evidence type="ECO:0000256" key="9">
    <source>
        <dbReference type="ARBA" id="ARBA00023012"/>
    </source>
</evidence>
<evidence type="ECO:0000259" key="12">
    <source>
        <dbReference type="PROSITE" id="PS50885"/>
    </source>
</evidence>
<feature type="transmembrane region" description="Helical" evidence="10">
    <location>
        <begin position="14"/>
        <end position="34"/>
    </location>
</feature>
<dbReference type="PANTHER" id="PTHR43065:SF10">
    <property type="entry name" value="PEROXIDE STRESS-ACTIVATED HISTIDINE KINASE MAK3"/>
    <property type="match status" value="1"/>
</dbReference>
<proteinExistence type="predicted"/>
<dbReference type="Gene3D" id="3.30.565.10">
    <property type="entry name" value="Histidine kinase-like ATPase, C-terminal domain"/>
    <property type="match status" value="1"/>
</dbReference>
<feature type="transmembrane region" description="Helical" evidence="10">
    <location>
        <begin position="277"/>
        <end position="301"/>
    </location>
</feature>
<dbReference type="PROSITE" id="PS50109">
    <property type="entry name" value="HIS_KIN"/>
    <property type="match status" value="1"/>
</dbReference>
<organism evidence="13 14">
    <name type="scientific">Sulfurifustis variabilis</name>
    <dbReference type="NCBI Taxonomy" id="1675686"/>
    <lineage>
        <taxon>Bacteria</taxon>
        <taxon>Pseudomonadati</taxon>
        <taxon>Pseudomonadota</taxon>
        <taxon>Gammaproteobacteria</taxon>
        <taxon>Acidiferrobacterales</taxon>
        <taxon>Acidiferrobacteraceae</taxon>
        <taxon>Sulfurifustis</taxon>
    </lineage>
</organism>
<dbReference type="InterPro" id="IPR003660">
    <property type="entry name" value="HAMP_dom"/>
</dbReference>
<evidence type="ECO:0000256" key="4">
    <source>
        <dbReference type="ARBA" id="ARBA00022553"/>
    </source>
</evidence>
<keyword evidence="8" id="KW-0067">ATP-binding</keyword>
<keyword evidence="9" id="KW-0902">Two-component regulatory system</keyword>
<dbReference type="InterPro" id="IPR036890">
    <property type="entry name" value="HATPase_C_sf"/>
</dbReference>
<dbReference type="CDD" id="cd00082">
    <property type="entry name" value="HisKA"/>
    <property type="match status" value="1"/>
</dbReference>
<sequence length="588" mass="65272">MLRRLGLGRLQRKVLLLIATIVVIPMLVAGWFAAEWVSSTFEKRLELWILDAARANQNWLQAYQTDAVMLGRVLADDPVYVPGLALYPEASLPSPVRRVAQELGLHLMQVYTANHRLVYSSLPVKLETFWEGGQTEAVLKVAREKQRMLAAVGITPVPRKGRPRYYLVLGSLLGRDFANELAQLTGLRTRLYYREGGAYLDLFSRPGEAIALGHLPVTARRLLEVERKPYYTLHAENGEYRGVYTPLVDSTGRVEAIMFSGLERRTYQDVLTNRAALFVWIALLGIGIAWLVGLLLSRLVLRPIAYLRDGVLQLAGQNFDATVPISSDDELGDLAKAFNAMAARLRAARDEQTQRHQKDKLAAMGEISAALAHEIRNPIGVIGTSAAMLEKPGLDPAKKAELTRMMREESMRVAGLVQDFLQLSRHRQPHFASIDPAAPMERALATCAASHESVKVRKRFRHGAARIAADAGLLQQAWGNIYTNALQAMENGGELWLESWTEDGEVIMTVEDTGPGIPADILPRLFEPFFTTKHEGTGLGLTIAHTLVDANGGRLEALPPMKRGARFAMRFPVYDGNYPPDSAFPEQR</sequence>
<evidence type="ECO:0000256" key="1">
    <source>
        <dbReference type="ARBA" id="ARBA00000085"/>
    </source>
</evidence>
<dbReference type="Gene3D" id="1.10.287.130">
    <property type="match status" value="1"/>
</dbReference>
<keyword evidence="14" id="KW-1185">Reference proteome</keyword>
<keyword evidence="7 13" id="KW-0418">Kinase</keyword>
<comment type="catalytic activity">
    <reaction evidence="1">
        <text>ATP + protein L-histidine = ADP + protein N-phospho-L-histidine.</text>
        <dbReference type="EC" id="2.7.13.3"/>
    </reaction>
</comment>
<dbReference type="Pfam" id="PF00672">
    <property type="entry name" value="HAMP"/>
    <property type="match status" value="1"/>
</dbReference>
<dbReference type="CDD" id="cd06225">
    <property type="entry name" value="HAMP"/>
    <property type="match status" value="1"/>
</dbReference>
<comment type="subcellular location">
    <subcellularLocation>
        <location evidence="2">Membrane</location>
    </subcellularLocation>
</comment>
<evidence type="ECO:0000256" key="2">
    <source>
        <dbReference type="ARBA" id="ARBA00004370"/>
    </source>
</evidence>
<dbReference type="EMBL" id="AP014936">
    <property type="protein sequence ID" value="BAU50207.1"/>
    <property type="molecule type" value="Genomic_DNA"/>
</dbReference>
<evidence type="ECO:0000256" key="7">
    <source>
        <dbReference type="ARBA" id="ARBA00022777"/>
    </source>
</evidence>
<keyword evidence="4" id="KW-0597">Phosphoprotein</keyword>
<evidence type="ECO:0000256" key="6">
    <source>
        <dbReference type="ARBA" id="ARBA00022741"/>
    </source>
</evidence>
<reference evidence="13 14" key="1">
    <citation type="submission" date="2015-08" db="EMBL/GenBank/DDBJ databases">
        <title>Complete genome sequence of Sulfurifustis variabilis.</title>
        <authorList>
            <person name="Miura A."/>
            <person name="Kojima H."/>
            <person name="Fukui M."/>
        </authorList>
    </citation>
    <scope>NUCLEOTIDE SEQUENCE [LARGE SCALE GENOMIC DNA]</scope>
    <source>
        <strain evidence="14">skN76</strain>
    </source>
</reference>
<dbReference type="AlphaFoldDB" id="A0A1B4VGZ1"/>
<dbReference type="EC" id="2.7.13.3" evidence="3"/>
<evidence type="ECO:0000256" key="3">
    <source>
        <dbReference type="ARBA" id="ARBA00012438"/>
    </source>
</evidence>
<dbReference type="InterPro" id="IPR004358">
    <property type="entry name" value="Sig_transdc_His_kin-like_C"/>
</dbReference>
<evidence type="ECO:0000313" key="14">
    <source>
        <dbReference type="Proteomes" id="UP000218899"/>
    </source>
</evidence>
<feature type="domain" description="Histidine kinase" evidence="11">
    <location>
        <begin position="370"/>
        <end position="575"/>
    </location>
</feature>
<dbReference type="SMART" id="SM00304">
    <property type="entry name" value="HAMP"/>
    <property type="match status" value="1"/>
</dbReference>
<dbReference type="Pfam" id="PF00512">
    <property type="entry name" value="HisKA"/>
    <property type="match status" value="1"/>
</dbReference>
<dbReference type="SUPFAM" id="SSF47384">
    <property type="entry name" value="Homodimeric domain of signal transducing histidine kinase"/>
    <property type="match status" value="1"/>
</dbReference>
<feature type="domain" description="HAMP" evidence="12">
    <location>
        <begin position="298"/>
        <end position="350"/>
    </location>
</feature>
<keyword evidence="10" id="KW-1133">Transmembrane helix</keyword>
<dbReference type="SUPFAM" id="SSF55874">
    <property type="entry name" value="ATPase domain of HSP90 chaperone/DNA topoisomerase II/histidine kinase"/>
    <property type="match status" value="1"/>
</dbReference>
<accession>A0A1B4VGZ1</accession>
<dbReference type="SMART" id="SM00387">
    <property type="entry name" value="HATPase_c"/>
    <property type="match status" value="1"/>
</dbReference>
<dbReference type="Gene3D" id="6.10.340.10">
    <property type="match status" value="1"/>
</dbReference>
<keyword evidence="10" id="KW-0812">Transmembrane</keyword>
<evidence type="ECO:0000256" key="5">
    <source>
        <dbReference type="ARBA" id="ARBA00022679"/>
    </source>
</evidence>
<evidence type="ECO:0000256" key="10">
    <source>
        <dbReference type="SAM" id="Phobius"/>
    </source>
</evidence>